<gene>
    <name evidence="2" type="ORF">LAZ67_6000398</name>
</gene>
<dbReference type="EMBL" id="CP092868">
    <property type="protein sequence ID" value="UYV68668.1"/>
    <property type="molecule type" value="Genomic_DNA"/>
</dbReference>
<dbReference type="PANTHER" id="PTHR33223:SF6">
    <property type="entry name" value="CCHC-TYPE DOMAIN-CONTAINING PROTEIN"/>
    <property type="match status" value="1"/>
</dbReference>
<evidence type="ECO:0000313" key="2">
    <source>
        <dbReference type="EMBL" id="UYV68668.1"/>
    </source>
</evidence>
<evidence type="ECO:0008006" key="4">
    <source>
        <dbReference type="Google" id="ProtNLM"/>
    </source>
</evidence>
<accession>A0ABY6KLN3</accession>
<organism evidence="2 3">
    <name type="scientific">Cordylochernes scorpioides</name>
    <dbReference type="NCBI Taxonomy" id="51811"/>
    <lineage>
        <taxon>Eukaryota</taxon>
        <taxon>Metazoa</taxon>
        <taxon>Ecdysozoa</taxon>
        <taxon>Arthropoda</taxon>
        <taxon>Chelicerata</taxon>
        <taxon>Arachnida</taxon>
        <taxon>Pseudoscorpiones</taxon>
        <taxon>Cheliferoidea</taxon>
        <taxon>Chernetidae</taxon>
        <taxon>Cordylochernes</taxon>
    </lineage>
</organism>
<reference evidence="2 3" key="1">
    <citation type="submission" date="2022-01" db="EMBL/GenBank/DDBJ databases">
        <title>A chromosomal length assembly of Cordylochernes scorpioides.</title>
        <authorList>
            <person name="Zeh D."/>
            <person name="Zeh J."/>
        </authorList>
    </citation>
    <scope>NUCLEOTIDE SEQUENCE [LARGE SCALE GENOMIC DNA]</scope>
    <source>
        <strain evidence="2">IN4F17</strain>
        <tissue evidence="2">Whole Body</tissue>
    </source>
</reference>
<feature type="compositionally biased region" description="Basic residues" evidence="1">
    <location>
        <begin position="722"/>
        <end position="731"/>
    </location>
</feature>
<evidence type="ECO:0000256" key="1">
    <source>
        <dbReference type="SAM" id="MobiDB-lite"/>
    </source>
</evidence>
<feature type="region of interest" description="Disordered" evidence="1">
    <location>
        <begin position="679"/>
        <end position="731"/>
    </location>
</feature>
<feature type="compositionally biased region" description="Basic and acidic residues" evidence="1">
    <location>
        <begin position="692"/>
        <end position="704"/>
    </location>
</feature>
<sequence length="731" mass="82564">MKYRLDKELEVWKEVTALNSTDEYVFLGSVEEWYKPRLSTATEPVALNPNIEIPKYDRTEDPRPWIESLEEIGFLYHWADYIIACYATMNMTGSAKTWLNLHKASFTSWENIKIRLIQNFSLDANKEELRMKLNRMQHWNEPAIRFAEDILMLCNKMDPAKLQLGATTFGPVSPSTGHIKRANGLEKMLRKIEGRRSPISWLEGIKKATRRSLDEFIPTSQSRRMSEMGNSLLNQMSTHRKQKNRLLEHDGALGDLEVLALPHTVDNTSEWNPIDWGKIPSKFAHRERIEEASTARKTLKMSKKASADSKRTCKSHRRKLRKSCPLPGDLIGIEPVALNPNIEIPKYDRIEEPRPWIESLEEIGFLYHWADYIIACYATMNMTGSAKTWLNLHIASFTSWENIKIRLIQDFSLDANKEELSLTECNTGMNQQSDRRINLSVLNGINPGIFLESQIAFGPVSPSTGHIKRANGLEKMLRKIEGRRSPISWLEGIKKATRRSLDELTIQANGIPLIGERSLANSLIENEASTARKTQNEQESISGLKDDLISRRVSMLGLFSPGVVGVGPVCPADILLCTNTTSLTGDDDLEDVKVLNLSIWEFVGLPSGLSEGEVPFDRTAGRDLHLGHHKPQVTHISTGICATFIHPQPINLALASLHQPGSTGESVILEVVEQRYREGQSARRRDKGWSQQDRRRDKEIEKANQQEGGTRGGANKTGGGARKVRRPISKE</sequence>
<proteinExistence type="predicted"/>
<feature type="compositionally biased region" description="Gly residues" evidence="1">
    <location>
        <begin position="709"/>
        <end position="721"/>
    </location>
</feature>
<dbReference type="Proteomes" id="UP001235939">
    <property type="component" value="Chromosome 06"/>
</dbReference>
<name>A0ABY6KLN3_9ARAC</name>
<dbReference type="PANTHER" id="PTHR33223">
    <property type="entry name" value="CCHC-TYPE DOMAIN-CONTAINING PROTEIN"/>
    <property type="match status" value="1"/>
</dbReference>
<keyword evidence="3" id="KW-1185">Reference proteome</keyword>
<protein>
    <recommendedName>
        <fullName evidence="4">Retrotransposon gag domain-containing protein</fullName>
    </recommendedName>
</protein>
<evidence type="ECO:0000313" key="3">
    <source>
        <dbReference type="Proteomes" id="UP001235939"/>
    </source>
</evidence>